<dbReference type="InterPro" id="IPR050250">
    <property type="entry name" value="Macrolide_Exporter_MacB"/>
</dbReference>
<dbReference type="Pfam" id="PF12704">
    <property type="entry name" value="MacB_PCD"/>
    <property type="match status" value="1"/>
</dbReference>
<evidence type="ECO:0000259" key="9">
    <source>
        <dbReference type="Pfam" id="PF12704"/>
    </source>
</evidence>
<evidence type="ECO:0000256" key="5">
    <source>
        <dbReference type="ARBA" id="ARBA00023136"/>
    </source>
</evidence>
<feature type="transmembrane region" description="Helical" evidence="7">
    <location>
        <begin position="21"/>
        <end position="41"/>
    </location>
</feature>
<feature type="domain" description="MacB-like periplasmic core" evidence="9">
    <location>
        <begin position="20"/>
        <end position="215"/>
    </location>
</feature>
<feature type="transmembrane region" description="Helical" evidence="7">
    <location>
        <begin position="809"/>
        <end position="832"/>
    </location>
</feature>
<dbReference type="RefSeq" id="WP_186871567.1">
    <property type="nucleotide sequence ID" value="NZ_JACOOR010000003.1"/>
</dbReference>
<feature type="transmembrane region" description="Helical" evidence="7">
    <location>
        <begin position="756"/>
        <end position="783"/>
    </location>
</feature>
<name>A0A923RLE2_9FIRM</name>
<keyword evidence="4 7" id="KW-1133">Transmembrane helix</keyword>
<reference evidence="10" key="1">
    <citation type="submission" date="2020-08" db="EMBL/GenBank/DDBJ databases">
        <title>Genome public.</title>
        <authorList>
            <person name="Liu C."/>
            <person name="Sun Q."/>
        </authorList>
    </citation>
    <scope>NUCLEOTIDE SEQUENCE</scope>
    <source>
        <strain evidence="10">NSJ-68</strain>
    </source>
</reference>
<dbReference type="GO" id="GO:0022857">
    <property type="term" value="F:transmembrane transporter activity"/>
    <property type="evidence" value="ECO:0007669"/>
    <property type="project" value="TreeGrafter"/>
</dbReference>
<comment type="caution">
    <text evidence="10">The sequence shown here is derived from an EMBL/GenBank/DDBJ whole genome shotgun (WGS) entry which is preliminary data.</text>
</comment>
<dbReference type="GO" id="GO:0005886">
    <property type="term" value="C:plasma membrane"/>
    <property type="evidence" value="ECO:0007669"/>
    <property type="project" value="UniProtKB-SubCell"/>
</dbReference>
<comment type="similarity">
    <text evidence="6">Belongs to the ABC-4 integral membrane protein family.</text>
</comment>
<evidence type="ECO:0000313" key="11">
    <source>
        <dbReference type="Proteomes" id="UP000649345"/>
    </source>
</evidence>
<keyword evidence="2" id="KW-1003">Cell membrane</keyword>
<dbReference type="AlphaFoldDB" id="A0A923RLE2"/>
<dbReference type="InterPro" id="IPR025857">
    <property type="entry name" value="MacB_PCD"/>
</dbReference>
<dbReference type="PANTHER" id="PTHR30572:SF4">
    <property type="entry name" value="ABC TRANSPORTER PERMEASE YTRF"/>
    <property type="match status" value="1"/>
</dbReference>
<evidence type="ECO:0000256" key="7">
    <source>
        <dbReference type="SAM" id="Phobius"/>
    </source>
</evidence>
<dbReference type="Pfam" id="PF02687">
    <property type="entry name" value="FtsX"/>
    <property type="match status" value="2"/>
</dbReference>
<gene>
    <name evidence="10" type="ORF">H8S44_05120</name>
</gene>
<dbReference type="EMBL" id="JACOOR010000003">
    <property type="protein sequence ID" value="MBC5659152.1"/>
    <property type="molecule type" value="Genomic_DNA"/>
</dbReference>
<feature type="transmembrane region" description="Helical" evidence="7">
    <location>
        <begin position="342"/>
        <end position="365"/>
    </location>
</feature>
<sequence length="886" mass="99059">MKNVFTRLTAKTLKANRTRTMVTIIGILLATAMLTAVTTFISSLQHYMLENVIAENGDWHGEAMQIPEKKVEELAGMKEVTMQVTWQELGYALDGVKPSYYNSSALPYYYVVGIDADFEKQMPIRVTEGRLPENDRELILSDQARWALKQNGTPVAVGDTLSLDLGERLLNGERLGAENPVVYRDEENPDVDARKEELLIREPREYTVVGYMEEPYYGWHSAGFLCFTRKDTSPVSDCLYTSFFKLKKGRDIYEFTDAYLNDYSVTYNSELLRTQGISANRAFMRLLYGMSVILILLIMTGGVSLVYNSFAISVSDRTKQFGLLASIGATPRQLRSMVYREALILSSIGIPFGILSGIAGIGVALSLTSGSFRYIYEGEIPMRVYASWPALLTAALTALVTVLISAWIPARRAAKIPPMEAIRLSRDIRISGREQKRTRKTGRLSQKLFGMPAGLANRYFSRAKKQYRATVLSLFISIVLFVSASSYSTYLKKSLFDAKAVPEYDVSVYGVHDPKLRQEIASVDGVEQALYVQECYPDILLKPDQMDESARKELWEMEKDENGYLHLDGKLLVLSDEEYEKWLLSSEIPEPEEKDGQIPLMIGNEVRAYHSATGRYQTVKTLKSAGEPITITLTDYTAWQEAQEEADGGQVDQEPYQISVTGYAAKLVESGPMNLFAGDMGLGMVVSKSQLASLLGEKLESCLPRGCVYLKAANHQKVAEELNKLIETVDTEEYLYVNDAAQELRGMKSMLMTVDIFAYGFIALISLIAAANVFNTISTGFLLRRREFAVLSSVGMTPKEMNRMLSYECVLYGLKALLYGLPVSLLVTWAIYRVVGSGMDTEFYVPAASIVVVIASVFLVVFSTMLYAKSKLRKANIIDSIRQESL</sequence>
<comment type="subcellular location">
    <subcellularLocation>
        <location evidence="1">Cell membrane</location>
        <topology evidence="1">Multi-pass membrane protein</topology>
    </subcellularLocation>
</comment>
<evidence type="ECO:0000256" key="2">
    <source>
        <dbReference type="ARBA" id="ARBA00022475"/>
    </source>
</evidence>
<evidence type="ECO:0000259" key="8">
    <source>
        <dbReference type="Pfam" id="PF02687"/>
    </source>
</evidence>
<evidence type="ECO:0000256" key="1">
    <source>
        <dbReference type="ARBA" id="ARBA00004651"/>
    </source>
</evidence>
<evidence type="ECO:0000256" key="6">
    <source>
        <dbReference type="ARBA" id="ARBA00038076"/>
    </source>
</evidence>
<proteinExistence type="inferred from homology"/>
<feature type="transmembrane region" description="Helical" evidence="7">
    <location>
        <begin position="844"/>
        <end position="868"/>
    </location>
</feature>
<protein>
    <submittedName>
        <fullName evidence="10">ABC transporter permease</fullName>
    </submittedName>
</protein>
<evidence type="ECO:0000256" key="4">
    <source>
        <dbReference type="ARBA" id="ARBA00022989"/>
    </source>
</evidence>
<feature type="transmembrane region" description="Helical" evidence="7">
    <location>
        <begin position="286"/>
        <end position="307"/>
    </location>
</feature>
<keyword evidence="5 7" id="KW-0472">Membrane</keyword>
<keyword evidence="3 7" id="KW-0812">Transmembrane</keyword>
<accession>A0A923RLE2</accession>
<dbReference type="Proteomes" id="UP000649345">
    <property type="component" value="Unassembled WGS sequence"/>
</dbReference>
<feature type="domain" description="ABC3 transporter permease C-terminal" evidence="8">
    <location>
        <begin position="293"/>
        <end position="418"/>
    </location>
</feature>
<feature type="transmembrane region" description="Helical" evidence="7">
    <location>
        <begin position="385"/>
        <end position="408"/>
    </location>
</feature>
<dbReference type="InterPro" id="IPR003838">
    <property type="entry name" value="ABC3_permease_C"/>
</dbReference>
<organism evidence="10 11">
    <name type="scientific">Anaerosacchariphilus hominis</name>
    <dbReference type="NCBI Taxonomy" id="2763017"/>
    <lineage>
        <taxon>Bacteria</taxon>
        <taxon>Bacillati</taxon>
        <taxon>Bacillota</taxon>
        <taxon>Clostridia</taxon>
        <taxon>Lachnospirales</taxon>
        <taxon>Lachnospiraceae</taxon>
        <taxon>Anaerosacchariphilus</taxon>
    </lineage>
</organism>
<feature type="transmembrane region" description="Helical" evidence="7">
    <location>
        <begin position="467"/>
        <end position="487"/>
    </location>
</feature>
<evidence type="ECO:0000313" key="10">
    <source>
        <dbReference type="EMBL" id="MBC5659152.1"/>
    </source>
</evidence>
<keyword evidence="11" id="KW-1185">Reference proteome</keyword>
<evidence type="ECO:0000256" key="3">
    <source>
        <dbReference type="ARBA" id="ARBA00022692"/>
    </source>
</evidence>
<dbReference type="PANTHER" id="PTHR30572">
    <property type="entry name" value="MEMBRANE COMPONENT OF TRANSPORTER-RELATED"/>
    <property type="match status" value="1"/>
</dbReference>
<feature type="domain" description="ABC3 transporter permease C-terminal" evidence="8">
    <location>
        <begin position="761"/>
        <end position="877"/>
    </location>
</feature>